<evidence type="ECO:0000313" key="2">
    <source>
        <dbReference type="EMBL" id="KAL2916038.1"/>
    </source>
</evidence>
<dbReference type="PANTHER" id="PTHR23011:SF28">
    <property type="entry name" value="CYCLIC NUCLEOTIDE-BINDING DOMAIN CONTAINING PROTEIN"/>
    <property type="match status" value="1"/>
</dbReference>
<name>A0ABR4N946_9FUNG</name>
<dbReference type="InterPro" id="IPR000595">
    <property type="entry name" value="cNMP-bd_dom"/>
</dbReference>
<dbReference type="CDD" id="cd00038">
    <property type="entry name" value="CAP_ED"/>
    <property type="match status" value="1"/>
</dbReference>
<dbReference type="EMBL" id="JADGIZ020000019">
    <property type="protein sequence ID" value="KAL2916038.1"/>
    <property type="molecule type" value="Genomic_DNA"/>
</dbReference>
<keyword evidence="3" id="KW-1185">Reference proteome</keyword>
<evidence type="ECO:0000259" key="1">
    <source>
        <dbReference type="PROSITE" id="PS50042"/>
    </source>
</evidence>
<dbReference type="PROSITE" id="PS50042">
    <property type="entry name" value="CNMP_BINDING_3"/>
    <property type="match status" value="1"/>
</dbReference>
<proteinExistence type="predicted"/>
<dbReference type="InterPro" id="IPR014710">
    <property type="entry name" value="RmlC-like_jellyroll"/>
</dbReference>
<dbReference type="Gene3D" id="2.60.120.10">
    <property type="entry name" value="Jelly Rolls"/>
    <property type="match status" value="2"/>
</dbReference>
<organism evidence="2 3">
    <name type="scientific">Polyrhizophydium stewartii</name>
    <dbReference type="NCBI Taxonomy" id="2732419"/>
    <lineage>
        <taxon>Eukaryota</taxon>
        <taxon>Fungi</taxon>
        <taxon>Fungi incertae sedis</taxon>
        <taxon>Chytridiomycota</taxon>
        <taxon>Chytridiomycota incertae sedis</taxon>
        <taxon>Chytridiomycetes</taxon>
        <taxon>Rhizophydiales</taxon>
        <taxon>Rhizophydiales incertae sedis</taxon>
        <taxon>Polyrhizophydium</taxon>
    </lineage>
</organism>
<accession>A0ABR4N946</accession>
<dbReference type="Proteomes" id="UP001527925">
    <property type="component" value="Unassembled WGS sequence"/>
</dbReference>
<dbReference type="SUPFAM" id="SSF51206">
    <property type="entry name" value="cAMP-binding domain-like"/>
    <property type="match status" value="2"/>
</dbReference>
<gene>
    <name evidence="2" type="ORF">HK105_204462</name>
</gene>
<dbReference type="PANTHER" id="PTHR23011">
    <property type="entry name" value="CYCLIC NUCLEOTIDE-BINDING DOMAIN CONTAINING PROTEIN"/>
    <property type="match status" value="1"/>
</dbReference>
<reference evidence="2 3" key="1">
    <citation type="submission" date="2023-09" db="EMBL/GenBank/DDBJ databases">
        <title>Pangenome analysis of Batrachochytrium dendrobatidis and related Chytrids.</title>
        <authorList>
            <person name="Yacoub M.N."/>
            <person name="Stajich J.E."/>
            <person name="James T.Y."/>
        </authorList>
    </citation>
    <scope>NUCLEOTIDE SEQUENCE [LARGE SCALE GENOMIC DNA]</scope>
    <source>
        <strain evidence="2 3">JEL0888</strain>
    </source>
</reference>
<feature type="domain" description="Cyclic nucleotide-binding" evidence="1">
    <location>
        <begin position="1"/>
        <end position="79"/>
    </location>
</feature>
<dbReference type="InterPro" id="IPR018490">
    <property type="entry name" value="cNMP-bd_dom_sf"/>
</dbReference>
<evidence type="ECO:0000313" key="3">
    <source>
        <dbReference type="Proteomes" id="UP001527925"/>
    </source>
</evidence>
<sequence>MQFERFPASTVLVKEGHIAHSFYFVLSGQVEIYMVKNGSRHRVNVLNAGDSLGRVQLVNDRRAASVSTMMDSEFLRVDKGLSGTIANIKDPKYIAAKVQQLAEVPVLTISAEFPSSHVSLFEIMQYETNDTIIYEGTETGQIHWIIKGTCKCVKMVPFVQRTVKTGHSSTATSISPYDPNVPLGTDEEIVRRVFTIQELEPGDHFPGLPPFTGTGFGGDFIFKKESYLHQLELADPTSQQNKAEYSVVATSPVEAAVISRLDFVRSGSQEMILAALDSKNLFHIPVQQLQEAYIGKRSWQYFKQKIVSEIIKRK</sequence>
<dbReference type="Pfam" id="PF00027">
    <property type="entry name" value="cNMP_binding"/>
    <property type="match status" value="1"/>
</dbReference>
<protein>
    <recommendedName>
        <fullName evidence="1">Cyclic nucleotide-binding domain-containing protein</fullName>
    </recommendedName>
</protein>
<comment type="caution">
    <text evidence="2">The sequence shown here is derived from an EMBL/GenBank/DDBJ whole genome shotgun (WGS) entry which is preliminary data.</text>
</comment>